<evidence type="ECO:0000259" key="3">
    <source>
        <dbReference type="Pfam" id="PF05193"/>
    </source>
</evidence>
<dbReference type="EMBL" id="JAOYOD010000001">
    <property type="protein sequence ID" value="MCV9385748.1"/>
    <property type="molecule type" value="Genomic_DNA"/>
</dbReference>
<dbReference type="Proteomes" id="UP001300692">
    <property type="component" value="Unassembled WGS sequence"/>
</dbReference>
<dbReference type="InterPro" id="IPR050361">
    <property type="entry name" value="MPP/UQCRC_Complex"/>
</dbReference>
<dbReference type="Pfam" id="PF00675">
    <property type="entry name" value="Peptidase_M16"/>
    <property type="match status" value="1"/>
</dbReference>
<dbReference type="PANTHER" id="PTHR11851:SF49">
    <property type="entry name" value="MITOCHONDRIAL-PROCESSING PEPTIDASE SUBUNIT ALPHA"/>
    <property type="match status" value="1"/>
</dbReference>
<dbReference type="InterPro" id="IPR011765">
    <property type="entry name" value="Pept_M16_N"/>
</dbReference>
<protein>
    <submittedName>
        <fullName evidence="4">Insulinase family protein</fullName>
    </submittedName>
</protein>
<dbReference type="InterPro" id="IPR007863">
    <property type="entry name" value="Peptidase_M16_C"/>
</dbReference>
<organism evidence="4 5">
    <name type="scientific">Reichenbachiella ulvae</name>
    <dbReference type="NCBI Taxonomy" id="2980104"/>
    <lineage>
        <taxon>Bacteria</taxon>
        <taxon>Pseudomonadati</taxon>
        <taxon>Bacteroidota</taxon>
        <taxon>Cytophagia</taxon>
        <taxon>Cytophagales</taxon>
        <taxon>Reichenbachiellaceae</taxon>
        <taxon>Reichenbachiella</taxon>
    </lineage>
</organism>
<dbReference type="InterPro" id="IPR011249">
    <property type="entry name" value="Metalloenz_LuxS/M16"/>
</dbReference>
<proteinExistence type="inferred from homology"/>
<dbReference type="Pfam" id="PF05193">
    <property type="entry name" value="Peptidase_M16_C"/>
    <property type="match status" value="1"/>
</dbReference>
<dbReference type="PANTHER" id="PTHR11851">
    <property type="entry name" value="METALLOPROTEASE"/>
    <property type="match status" value="1"/>
</dbReference>
<comment type="caution">
    <text evidence="4">The sequence shown here is derived from an EMBL/GenBank/DDBJ whole genome shotgun (WGS) entry which is preliminary data.</text>
</comment>
<reference evidence="4 5" key="1">
    <citation type="submission" date="2022-10" db="EMBL/GenBank/DDBJ databases">
        <title>Comparative genomics and taxonomic characterization of three novel marine species of genus Reichenbachiella exhibiting antioxidant and polysaccharide degradation activities.</title>
        <authorList>
            <person name="Muhammad N."/>
            <person name="Lee Y.-J."/>
            <person name="Ko J."/>
            <person name="Kim S.-G."/>
        </authorList>
    </citation>
    <scope>NUCLEOTIDE SEQUENCE [LARGE SCALE GENOMIC DNA]</scope>
    <source>
        <strain evidence="4 5">ABR2-5</strain>
    </source>
</reference>
<keyword evidence="5" id="KW-1185">Reference proteome</keyword>
<gene>
    <name evidence="4" type="ORF">N7U62_03695</name>
</gene>
<evidence type="ECO:0000313" key="5">
    <source>
        <dbReference type="Proteomes" id="UP001300692"/>
    </source>
</evidence>
<feature type="domain" description="Peptidase M16 C-terminal" evidence="3">
    <location>
        <begin position="178"/>
        <end position="351"/>
    </location>
</feature>
<dbReference type="Gene3D" id="3.30.830.10">
    <property type="entry name" value="Metalloenzyme, LuxS/M16 peptidase-like"/>
    <property type="match status" value="2"/>
</dbReference>
<dbReference type="RefSeq" id="WP_264136531.1">
    <property type="nucleotide sequence ID" value="NZ_JAOYOD010000001.1"/>
</dbReference>
<evidence type="ECO:0000259" key="2">
    <source>
        <dbReference type="Pfam" id="PF00675"/>
    </source>
</evidence>
<name>A0ABT3CQB9_9BACT</name>
<accession>A0ABT3CQB9</accession>
<comment type="similarity">
    <text evidence="1">Belongs to the peptidase M16 family.</text>
</comment>
<evidence type="ECO:0000313" key="4">
    <source>
        <dbReference type="EMBL" id="MCV9385748.1"/>
    </source>
</evidence>
<dbReference type="SUPFAM" id="SSF63411">
    <property type="entry name" value="LuxS/MPP-like metallohydrolase"/>
    <property type="match status" value="2"/>
</dbReference>
<feature type="domain" description="Peptidase M16 N-terminal" evidence="2">
    <location>
        <begin position="23"/>
        <end position="170"/>
    </location>
</feature>
<evidence type="ECO:0000256" key="1">
    <source>
        <dbReference type="ARBA" id="ARBA00007261"/>
    </source>
</evidence>
<sequence>MKFILEAKKELEYDLVELPNGIRVVHKQVSNTKVSHCAVMLDIGSRDEKEGQQGIAHFWEHMAFKGTKKRKAYHIINRLESVGGELNAYTTKEKICFYATVLDKHLDKSVELLTDITFNSTFPQSQIAKERLVILEEMSMYLDDPEDAIADQLDSLVFKGHTLGDNILGTKESVSAFDSTDFQNFLDQNLDTSRVVFSSLGSYSMDDLLKSINRYLKEVPVIRKNRERVQVNGFSPEKITEHKDITQAHVALGSRAFDTHSDQRIPFFVLNNILGGQSMTSKLNLSLREKHGMVYHAESNFMSFSDTGMFALFYATEPKKVKKSLDIVHKEFERLKNEALGVKQLQMAKEQIKGQLAIAEENNQHYMLMMAKSILNFGKIEPLESIFSKIDHVTAEKLQDLAKEMLNMENMSQLIYIPNK</sequence>